<organism evidence="3 4">
    <name type="scientific">Puccinia sorghi</name>
    <dbReference type="NCBI Taxonomy" id="27349"/>
    <lineage>
        <taxon>Eukaryota</taxon>
        <taxon>Fungi</taxon>
        <taxon>Dikarya</taxon>
        <taxon>Basidiomycota</taxon>
        <taxon>Pucciniomycotina</taxon>
        <taxon>Pucciniomycetes</taxon>
        <taxon>Pucciniales</taxon>
        <taxon>Pucciniaceae</taxon>
        <taxon>Puccinia</taxon>
    </lineage>
</organism>
<evidence type="ECO:0000259" key="2">
    <source>
        <dbReference type="Pfam" id="PF22936"/>
    </source>
</evidence>
<proteinExistence type="predicted"/>
<dbReference type="EMBL" id="LAVV01013443">
    <property type="protein sequence ID" value="KNZ45642.1"/>
    <property type="molecule type" value="Genomic_DNA"/>
</dbReference>
<dbReference type="VEuPathDB" id="FungiDB:VP01_7954g1"/>
<accession>A0A0L6UBK4</accession>
<name>A0A0L6UBK4_9BASI</name>
<feature type="region of interest" description="Disordered" evidence="1">
    <location>
        <begin position="1"/>
        <end position="20"/>
    </location>
</feature>
<keyword evidence="4" id="KW-1185">Reference proteome</keyword>
<protein>
    <recommendedName>
        <fullName evidence="2">Retrovirus-related Pol polyprotein from transposon TNT 1-94-like beta-barrel domain-containing protein</fullName>
    </recommendedName>
</protein>
<evidence type="ECO:0000256" key="1">
    <source>
        <dbReference type="SAM" id="MobiDB-lite"/>
    </source>
</evidence>
<dbReference type="OrthoDB" id="1728030at2759"/>
<feature type="domain" description="Retrovirus-related Pol polyprotein from transposon TNT 1-94-like beta-barrel" evidence="2">
    <location>
        <begin position="72"/>
        <end position="148"/>
    </location>
</feature>
<comment type="caution">
    <text evidence="3">The sequence shown here is derived from an EMBL/GenBank/DDBJ whole genome shotgun (WGS) entry which is preliminary data.</text>
</comment>
<feature type="non-terminal residue" evidence="3">
    <location>
        <position position="153"/>
    </location>
</feature>
<dbReference type="InterPro" id="IPR054722">
    <property type="entry name" value="PolX-like_BBD"/>
</dbReference>
<dbReference type="Proteomes" id="UP000037035">
    <property type="component" value="Unassembled WGS sequence"/>
</dbReference>
<evidence type="ECO:0000313" key="4">
    <source>
        <dbReference type="Proteomes" id="UP000037035"/>
    </source>
</evidence>
<gene>
    <name evidence="3" type="ORF">VP01_7954g1</name>
</gene>
<evidence type="ECO:0000313" key="3">
    <source>
        <dbReference type="EMBL" id="KNZ45642.1"/>
    </source>
</evidence>
<dbReference type="Pfam" id="PF22936">
    <property type="entry name" value="Pol_BBD"/>
    <property type="match status" value="1"/>
</dbReference>
<reference evidence="3 4" key="1">
    <citation type="submission" date="2015-08" db="EMBL/GenBank/DDBJ databases">
        <title>Next Generation Sequencing and Analysis of the Genome of Puccinia sorghi L Schw, the Causal Agent of Maize Common Rust.</title>
        <authorList>
            <person name="Rochi L."/>
            <person name="Burguener G."/>
            <person name="Darino M."/>
            <person name="Turjanski A."/>
            <person name="Kreff E."/>
            <person name="Dieguez M.J."/>
            <person name="Sacco F."/>
        </authorList>
    </citation>
    <scope>NUCLEOTIDE SEQUENCE [LARGE SCALE GENOMIC DNA]</scope>
    <source>
        <strain evidence="3 4">RO10H11247</strain>
    </source>
</reference>
<sequence>MRYENSAPRGIPKIEGDEHLQREEENLSRNILPTSAIKSSIQAPITQLFEVDYGHKSTASLSLTKAASKPLVLDSGATHHLIDNPDVFLPTANSNIKILTGGCKNFLHATAVGSTTLINQLGKRIKLDNALLVTSLNRSLISIPRVFKQEFSI</sequence>
<dbReference type="AlphaFoldDB" id="A0A0L6UBK4"/>